<dbReference type="GO" id="GO:0009246">
    <property type="term" value="P:enterobacterial common antigen biosynthetic process"/>
    <property type="evidence" value="ECO:0007669"/>
    <property type="project" value="TreeGrafter"/>
</dbReference>
<dbReference type="PANTHER" id="PTHR40074">
    <property type="entry name" value="O-ACETYLTRANSFERASE WECH"/>
    <property type="match status" value="1"/>
</dbReference>
<keyword evidence="6 7" id="KW-0472">Membrane</keyword>
<evidence type="ECO:0000256" key="4">
    <source>
        <dbReference type="ARBA" id="ARBA00022692"/>
    </source>
</evidence>
<comment type="subcellular location">
    <subcellularLocation>
        <location evidence="1">Cell membrane</location>
        <topology evidence="1">Multi-pass membrane protein</topology>
    </subcellularLocation>
</comment>
<dbReference type="EMBL" id="JACIEP010000005">
    <property type="protein sequence ID" value="MBB4035663.1"/>
    <property type="molecule type" value="Genomic_DNA"/>
</dbReference>
<feature type="transmembrane region" description="Helical" evidence="7">
    <location>
        <begin position="274"/>
        <end position="294"/>
    </location>
</feature>
<proteinExistence type="inferred from homology"/>
<accession>A0A840CV46</accession>
<keyword evidence="4 7" id="KW-0812">Transmembrane</keyword>
<evidence type="ECO:0000256" key="5">
    <source>
        <dbReference type="ARBA" id="ARBA00022989"/>
    </source>
</evidence>
<sequence>MERIIRLDYFRLILSLLVITIHMQPLFGEDSLAGWLISNGIARIAVPFFFILSGYFISTKLDDRKYTKNYLLHLLIMYIVWSLLYLPTYYQEIEPRSFITSALLGYYHLWFLPALIIAVILLLIVKRFINNDRIILYTGFPLFIIGYYLEYKGLYYRTYCNGLFFGYPFLVLGYCINKRIWIERFKGFRLYLFLIIGLVFLFLDSYLGYVLNTHKNMIIALYIFCPMLFVLLLKGAKKKIVSGKINPGQLATGIYYIHILVIALAVPLSETYNIVTYPIVATLSILLSIFVIFVNKRIKIFL</sequence>
<keyword evidence="9" id="KW-0808">Transferase</keyword>
<feature type="transmembrane region" description="Helical" evidence="7">
    <location>
        <begin position="217"/>
        <end position="236"/>
    </location>
</feature>
<protein>
    <submittedName>
        <fullName evidence="9">Surface polysaccharide O-acyltransferase-like enzyme</fullName>
    </submittedName>
</protein>
<dbReference type="GO" id="GO:0016413">
    <property type="term" value="F:O-acetyltransferase activity"/>
    <property type="evidence" value="ECO:0007669"/>
    <property type="project" value="TreeGrafter"/>
</dbReference>
<feature type="transmembrane region" description="Helical" evidence="7">
    <location>
        <begin position="69"/>
        <end position="86"/>
    </location>
</feature>
<feature type="transmembrane region" description="Helical" evidence="7">
    <location>
        <begin position="33"/>
        <end position="57"/>
    </location>
</feature>
<dbReference type="Pfam" id="PF01757">
    <property type="entry name" value="Acyl_transf_3"/>
    <property type="match status" value="1"/>
</dbReference>
<keyword evidence="5 7" id="KW-1133">Transmembrane helix</keyword>
<feature type="transmembrane region" description="Helical" evidence="7">
    <location>
        <begin position="188"/>
        <end position="211"/>
    </location>
</feature>
<evidence type="ECO:0000259" key="8">
    <source>
        <dbReference type="Pfam" id="PF01757"/>
    </source>
</evidence>
<feature type="transmembrane region" description="Helical" evidence="7">
    <location>
        <begin position="248"/>
        <end position="268"/>
    </location>
</feature>
<evidence type="ECO:0000313" key="10">
    <source>
        <dbReference type="Proteomes" id="UP000555103"/>
    </source>
</evidence>
<dbReference type="RefSeq" id="WP_183306597.1">
    <property type="nucleotide sequence ID" value="NZ_JACIEP010000005.1"/>
</dbReference>
<comment type="caution">
    <text evidence="9">The sequence shown here is derived from an EMBL/GenBank/DDBJ whole genome shotgun (WGS) entry which is preliminary data.</text>
</comment>
<feature type="domain" description="Acyltransferase 3" evidence="8">
    <location>
        <begin position="5"/>
        <end position="291"/>
    </location>
</feature>
<name>A0A840CV46_9BACT</name>
<evidence type="ECO:0000256" key="7">
    <source>
        <dbReference type="SAM" id="Phobius"/>
    </source>
</evidence>
<feature type="transmembrane region" description="Helical" evidence="7">
    <location>
        <begin position="134"/>
        <end position="149"/>
    </location>
</feature>
<dbReference type="GO" id="GO:0005886">
    <property type="term" value="C:plasma membrane"/>
    <property type="evidence" value="ECO:0007669"/>
    <property type="project" value="UniProtKB-SubCell"/>
</dbReference>
<evidence type="ECO:0000313" key="9">
    <source>
        <dbReference type="EMBL" id="MBB4035663.1"/>
    </source>
</evidence>
<dbReference type="Proteomes" id="UP000555103">
    <property type="component" value="Unassembled WGS sequence"/>
</dbReference>
<keyword evidence="10" id="KW-1185">Reference proteome</keyword>
<evidence type="ECO:0000256" key="1">
    <source>
        <dbReference type="ARBA" id="ARBA00004651"/>
    </source>
</evidence>
<evidence type="ECO:0000256" key="3">
    <source>
        <dbReference type="ARBA" id="ARBA00022475"/>
    </source>
</evidence>
<comment type="similarity">
    <text evidence="2">Belongs to the acyltransferase 3 family.</text>
</comment>
<feature type="transmembrane region" description="Helical" evidence="7">
    <location>
        <begin position="106"/>
        <end position="125"/>
    </location>
</feature>
<reference evidence="9 10" key="1">
    <citation type="submission" date="2020-08" db="EMBL/GenBank/DDBJ databases">
        <title>Genomic Encyclopedia of Type Strains, Phase IV (KMG-IV): sequencing the most valuable type-strain genomes for metagenomic binning, comparative biology and taxonomic classification.</title>
        <authorList>
            <person name="Goeker M."/>
        </authorList>
    </citation>
    <scope>NUCLEOTIDE SEQUENCE [LARGE SCALE GENOMIC DNA]</scope>
    <source>
        <strain evidence="9 10">DSM 104969</strain>
    </source>
</reference>
<organism evidence="9 10">
    <name type="scientific">Dysgonomonas hofstadii</name>
    <dbReference type="NCBI Taxonomy" id="637886"/>
    <lineage>
        <taxon>Bacteria</taxon>
        <taxon>Pseudomonadati</taxon>
        <taxon>Bacteroidota</taxon>
        <taxon>Bacteroidia</taxon>
        <taxon>Bacteroidales</taxon>
        <taxon>Dysgonomonadaceae</taxon>
        <taxon>Dysgonomonas</taxon>
    </lineage>
</organism>
<dbReference type="PANTHER" id="PTHR40074:SF2">
    <property type="entry name" value="O-ACETYLTRANSFERASE WECH"/>
    <property type="match status" value="1"/>
</dbReference>
<keyword evidence="9" id="KW-0012">Acyltransferase</keyword>
<feature type="transmembrane region" description="Helical" evidence="7">
    <location>
        <begin position="9"/>
        <end position="27"/>
    </location>
</feature>
<keyword evidence="3" id="KW-1003">Cell membrane</keyword>
<dbReference type="InterPro" id="IPR002656">
    <property type="entry name" value="Acyl_transf_3_dom"/>
</dbReference>
<feature type="transmembrane region" description="Helical" evidence="7">
    <location>
        <begin position="155"/>
        <end position="176"/>
    </location>
</feature>
<evidence type="ECO:0000256" key="6">
    <source>
        <dbReference type="ARBA" id="ARBA00023136"/>
    </source>
</evidence>
<dbReference type="AlphaFoldDB" id="A0A840CV46"/>
<gene>
    <name evidence="9" type="ORF">GGR21_001558</name>
</gene>
<evidence type="ECO:0000256" key="2">
    <source>
        <dbReference type="ARBA" id="ARBA00007400"/>
    </source>
</evidence>